<dbReference type="InterPro" id="IPR038769">
    <property type="entry name" value="MTC4"/>
</dbReference>
<dbReference type="PANTHER" id="PTHR38426">
    <property type="entry name" value="MAINTENANCE OF TELOMERE CAPPING PROTEIN 4"/>
    <property type="match status" value="1"/>
</dbReference>
<dbReference type="EMBL" id="AGUE01000044">
    <property type="protein sequence ID" value="EHL01821.1"/>
    <property type="molecule type" value="Genomic_DNA"/>
</dbReference>
<name>H0EI28_GLAL7</name>
<feature type="compositionally biased region" description="Polar residues" evidence="1">
    <location>
        <begin position="340"/>
        <end position="356"/>
    </location>
</feature>
<proteinExistence type="predicted"/>
<dbReference type="AlphaFoldDB" id="H0EI28"/>
<feature type="compositionally biased region" description="Polar residues" evidence="1">
    <location>
        <begin position="318"/>
        <end position="331"/>
    </location>
</feature>
<evidence type="ECO:0000313" key="2">
    <source>
        <dbReference type="EMBL" id="EHL01821.1"/>
    </source>
</evidence>
<protein>
    <recommendedName>
        <fullName evidence="4">Maintenance of telomere capping protein 4</fullName>
    </recommendedName>
</protein>
<feature type="compositionally biased region" description="Low complexity" evidence="1">
    <location>
        <begin position="86"/>
        <end position="98"/>
    </location>
</feature>
<gene>
    <name evidence="2" type="ORF">M7I_2174</name>
</gene>
<accession>H0EI28</accession>
<feature type="region of interest" description="Disordered" evidence="1">
    <location>
        <begin position="214"/>
        <end position="408"/>
    </location>
</feature>
<evidence type="ECO:0008006" key="4">
    <source>
        <dbReference type="Google" id="ProtNLM"/>
    </source>
</evidence>
<sequence>MRLRTGRAINGEEQGFGDLAKVSSWVDQVLTEASSAEYQAADCLPMPPFSKAAKEAASPHTSPSSNHGKGHSSAPKVDLKRPISKQGNGNSSQFNFNSRIKDQASGLDLYVDTKMPEFMQIKAESDKHSDGAVSKAKDKLRQVRHAAGLPHAGLIQTLLTAVNCVAREENAVNTGSVRRSKLEESGIKGLFKGRNPVSRVGDFVWKTAKEQIPGLSSGYSSDDSELDEPSPPSVRPKKDSNASSVGAADDNAATDLPKERATYTRDLPTFTSPFEGRGRTIRNKNTESTSSSDPLGRESKKAIARSTGLEPPPRIDIQSASPTSSPDPNGSNRRKRDSSVSDTDISRRQSLASGSRLNEILGSPGHRRNALPMTGLANLEVTNDRTSIDSQRQWSISDRAPSVHRGPMSKREIARVRALLLSSGIKAKEITRRAAEPQDLNTTTDPHYAGISKFAHAPISPVPKSQQHNLAAHILETDIHNSSEMWQASTDHFIGTSIQKLFDDINALRSKVNEGITNMARTAADEADEVSKDLVTSQTLAVKAITDKMDTMMRRRRRRFRWLRQGVWVVVEWALVGVMWADSLDSRLDETERA</sequence>
<dbReference type="Proteomes" id="UP000005446">
    <property type="component" value="Unassembled WGS sequence"/>
</dbReference>
<dbReference type="InParanoid" id="H0EI28"/>
<evidence type="ECO:0000256" key="1">
    <source>
        <dbReference type="SAM" id="MobiDB-lite"/>
    </source>
</evidence>
<reference evidence="2 3" key="1">
    <citation type="journal article" date="2012" name="Eukaryot. Cell">
        <title>Genome sequence of the fungus Glarea lozoyensis: the first genome sequence of a species from the Helotiaceae family.</title>
        <authorList>
            <person name="Youssar L."/>
            <person name="Gruening B.A."/>
            <person name="Erxleben A."/>
            <person name="Guenther S."/>
            <person name="Huettel W."/>
        </authorList>
    </citation>
    <scope>NUCLEOTIDE SEQUENCE [LARGE SCALE GENOMIC DNA]</scope>
    <source>
        <strain evidence="3">ATCC 74030 / MF5533</strain>
    </source>
</reference>
<keyword evidence="3" id="KW-1185">Reference proteome</keyword>
<comment type="caution">
    <text evidence="2">The sequence shown here is derived from an EMBL/GenBank/DDBJ whole genome shotgun (WGS) entry which is preliminary data.</text>
</comment>
<evidence type="ECO:0000313" key="3">
    <source>
        <dbReference type="Proteomes" id="UP000005446"/>
    </source>
</evidence>
<organism evidence="2 3">
    <name type="scientific">Glarea lozoyensis (strain ATCC 74030 / MF5533)</name>
    <dbReference type="NCBI Taxonomy" id="1104152"/>
    <lineage>
        <taxon>Eukaryota</taxon>
        <taxon>Fungi</taxon>
        <taxon>Dikarya</taxon>
        <taxon>Ascomycota</taxon>
        <taxon>Pezizomycotina</taxon>
        <taxon>Leotiomycetes</taxon>
        <taxon>Helotiales</taxon>
        <taxon>Helotiaceae</taxon>
        <taxon>Glarea</taxon>
    </lineage>
</organism>
<feature type="region of interest" description="Disordered" evidence="1">
    <location>
        <begin position="49"/>
        <end position="98"/>
    </location>
</feature>
<dbReference type="HOGENOM" id="CLU_459302_0_0_1"/>
<dbReference type="OrthoDB" id="5402622at2759"/>
<dbReference type="PANTHER" id="PTHR38426:SF1">
    <property type="entry name" value="MAINTENANCE OF TELOMERE CAPPING PROTEIN 4"/>
    <property type="match status" value="1"/>
</dbReference>